<protein>
    <submittedName>
        <fullName evidence="1">Uncharacterized protein</fullName>
    </submittedName>
</protein>
<organism evidence="1 2">
    <name type="scientific">Ooceraea biroi</name>
    <name type="common">Clonal raider ant</name>
    <name type="synonym">Cerapachys biroi</name>
    <dbReference type="NCBI Taxonomy" id="2015173"/>
    <lineage>
        <taxon>Eukaryota</taxon>
        <taxon>Metazoa</taxon>
        <taxon>Ecdysozoa</taxon>
        <taxon>Arthropoda</taxon>
        <taxon>Hexapoda</taxon>
        <taxon>Insecta</taxon>
        <taxon>Pterygota</taxon>
        <taxon>Neoptera</taxon>
        <taxon>Endopterygota</taxon>
        <taxon>Hymenoptera</taxon>
        <taxon>Apocrita</taxon>
        <taxon>Aculeata</taxon>
        <taxon>Formicoidea</taxon>
        <taxon>Formicidae</taxon>
        <taxon>Dorylinae</taxon>
        <taxon>Ooceraea</taxon>
    </lineage>
</organism>
<dbReference type="OrthoDB" id="7700734at2759"/>
<keyword evidence="2" id="KW-1185">Reference proteome</keyword>
<evidence type="ECO:0000313" key="1">
    <source>
        <dbReference type="EMBL" id="EZA62837.1"/>
    </source>
</evidence>
<dbReference type="Pfam" id="PF14223">
    <property type="entry name" value="Retrotran_gag_2"/>
    <property type="match status" value="1"/>
</dbReference>
<evidence type="ECO:0000313" key="2">
    <source>
        <dbReference type="Proteomes" id="UP000053097"/>
    </source>
</evidence>
<dbReference type="AlphaFoldDB" id="A0A026X3I7"/>
<accession>A0A026X3I7</accession>
<dbReference type="EMBL" id="KK107016">
    <property type="protein sequence ID" value="EZA62837.1"/>
    <property type="molecule type" value="Genomic_DNA"/>
</dbReference>
<proteinExistence type="predicted"/>
<dbReference type="OMA" id="WDTIEAP"/>
<dbReference type="Proteomes" id="UP000053097">
    <property type="component" value="Unassembled WGS sequence"/>
</dbReference>
<reference evidence="1 2" key="1">
    <citation type="journal article" date="2014" name="Curr. Biol.">
        <title>The genome of the clonal raider ant Cerapachys biroi.</title>
        <authorList>
            <person name="Oxley P.R."/>
            <person name="Ji L."/>
            <person name="Fetter-Pruneda I."/>
            <person name="McKenzie S.K."/>
            <person name="Li C."/>
            <person name="Hu H."/>
            <person name="Zhang G."/>
            <person name="Kronauer D.J."/>
        </authorList>
    </citation>
    <scope>NUCLEOTIDE SEQUENCE [LARGE SCALE GENOMIC DNA]</scope>
</reference>
<sequence>MRAYLQSEDLWVCVEGRSEYTQDSKRMTKARAKIILSVEKQNYSHLQNTVTPKEAWDKLRDTFEDSGLTRKVGLLRILTSINLRKSDLIVKMNKNSCSLYIFAS</sequence>
<name>A0A026X3I7_OOCBI</name>
<gene>
    <name evidence="1" type="ORF">X777_01151</name>
</gene>